<accession>A0A0R3VWH9</accession>
<dbReference type="InterPro" id="IPR036134">
    <property type="entry name" value="Crypto/Photolyase_FAD-like_sf"/>
</dbReference>
<protein>
    <submittedName>
        <fullName evidence="1">Deoxyribodipyrimidine photo-lyase</fullName>
    </submittedName>
</protein>
<dbReference type="Gene3D" id="1.25.40.80">
    <property type="match status" value="1"/>
</dbReference>
<dbReference type="AlphaFoldDB" id="A0A0R3VWH9"/>
<organism evidence="1">
    <name type="scientific">Taenia asiatica</name>
    <name type="common">Asian tapeworm</name>
    <dbReference type="NCBI Taxonomy" id="60517"/>
    <lineage>
        <taxon>Eukaryota</taxon>
        <taxon>Metazoa</taxon>
        <taxon>Spiralia</taxon>
        <taxon>Lophotrochozoa</taxon>
        <taxon>Platyhelminthes</taxon>
        <taxon>Cestoda</taxon>
        <taxon>Eucestoda</taxon>
        <taxon>Cyclophyllidea</taxon>
        <taxon>Taeniidae</taxon>
        <taxon>Taenia</taxon>
    </lineage>
</organism>
<dbReference type="STRING" id="60517.A0A0R3VWH9"/>
<proteinExistence type="predicted"/>
<dbReference type="WBParaSite" id="TASK_0000177301-mRNA-1">
    <property type="protein sequence ID" value="TASK_0000177301-mRNA-1"/>
    <property type="gene ID" value="TASK_0000177301"/>
</dbReference>
<name>A0A0R3VWH9_TAEAS</name>
<dbReference type="PANTHER" id="PTHR10211:SF0">
    <property type="entry name" value="DEOXYRIBODIPYRIMIDINE PHOTO-LYASE"/>
    <property type="match status" value="1"/>
</dbReference>
<dbReference type="GO" id="GO:0000719">
    <property type="term" value="P:photoreactive repair"/>
    <property type="evidence" value="ECO:0007669"/>
    <property type="project" value="TreeGrafter"/>
</dbReference>
<reference evidence="1" key="1">
    <citation type="submission" date="2017-02" db="UniProtKB">
        <authorList>
            <consortium name="WormBaseParasite"/>
        </authorList>
    </citation>
    <scope>IDENTIFICATION</scope>
</reference>
<dbReference type="GO" id="GO:0003904">
    <property type="term" value="F:deoxyribodipyrimidine photo-lyase activity"/>
    <property type="evidence" value="ECO:0007669"/>
    <property type="project" value="TreeGrafter"/>
</dbReference>
<dbReference type="SUPFAM" id="SSF48173">
    <property type="entry name" value="Cryptochrome/photolyase FAD-binding domain"/>
    <property type="match status" value="1"/>
</dbReference>
<dbReference type="PANTHER" id="PTHR10211">
    <property type="entry name" value="DEOXYRIBODIPYRIMIDINE PHOTOLYASE"/>
    <property type="match status" value="1"/>
</dbReference>
<dbReference type="Gene3D" id="1.10.579.10">
    <property type="entry name" value="DNA Cyclobutane Dipyrimidine Photolyase, subunit A, domain 3"/>
    <property type="match status" value="1"/>
</dbReference>
<sequence length="194" mass="22328">LATQVASGLSSGGLEDVILSISGHISAQRCLWEVKLLYSEYKESVDAFMEEAFVRRELADNFCYYNPNYDSIKGAWSWARETLRMHANDLRKPSYSEEAMESATTGDDLWNAAQRQLLREGKMHGFLRMYWAKKILEWHAEGPEKALQLGFHLHNRYSLDGTDPNAYVGKSASLNPYRFTFLLYFSHNSGRRRS</sequence>
<dbReference type="InterPro" id="IPR052219">
    <property type="entry name" value="Photolyase_Class-2"/>
</dbReference>
<evidence type="ECO:0000313" key="1">
    <source>
        <dbReference type="WBParaSite" id="TASK_0000177301-mRNA-1"/>
    </source>
</evidence>